<reference evidence="3" key="2">
    <citation type="submission" date="2015-01" db="EMBL/GenBank/DDBJ databases">
        <title>Evolutionary Origins and Diversification of the Mycorrhizal Mutualists.</title>
        <authorList>
            <consortium name="DOE Joint Genome Institute"/>
            <consortium name="Mycorrhizal Genomics Consortium"/>
            <person name="Kohler A."/>
            <person name="Kuo A."/>
            <person name="Nagy L.G."/>
            <person name="Floudas D."/>
            <person name="Copeland A."/>
            <person name="Barry K.W."/>
            <person name="Cichocki N."/>
            <person name="Veneault-Fourrey C."/>
            <person name="LaButti K."/>
            <person name="Lindquist E.A."/>
            <person name="Lipzen A."/>
            <person name="Lundell T."/>
            <person name="Morin E."/>
            <person name="Murat C."/>
            <person name="Riley R."/>
            <person name="Ohm R."/>
            <person name="Sun H."/>
            <person name="Tunlid A."/>
            <person name="Henrissat B."/>
            <person name="Grigoriev I.V."/>
            <person name="Hibbett D.S."/>
            <person name="Martin F."/>
        </authorList>
    </citation>
    <scope>NUCLEOTIDE SEQUENCE [LARGE SCALE GENOMIC DNA]</scope>
    <source>
        <strain evidence="3">LaAM-08-1</strain>
    </source>
</reference>
<sequence length="113" mass="12112">MVTTITIHLKPTTGAGPSQMKSHQKTVGKNAASATENSILGTVSTNTPEIHMEPHCAPPEQWVQIAELFFPGTADLEVIQGFNDKESSASESEGKSNNDDILPDDSDMDSDIE</sequence>
<feature type="region of interest" description="Disordered" evidence="1">
    <location>
        <begin position="1"/>
        <end position="38"/>
    </location>
</feature>
<protein>
    <submittedName>
        <fullName evidence="2">Uncharacterized protein</fullName>
    </submittedName>
</protein>
<keyword evidence="3" id="KW-1185">Reference proteome</keyword>
<evidence type="ECO:0000256" key="1">
    <source>
        <dbReference type="SAM" id="MobiDB-lite"/>
    </source>
</evidence>
<dbReference type="HOGENOM" id="CLU_2133928_0_0_1"/>
<feature type="compositionally biased region" description="Basic and acidic residues" evidence="1">
    <location>
        <begin position="83"/>
        <end position="98"/>
    </location>
</feature>
<evidence type="ECO:0000313" key="2">
    <source>
        <dbReference type="EMBL" id="KIK00374.1"/>
    </source>
</evidence>
<name>A0A0C9XFH2_9AGAR</name>
<organism evidence="2 3">
    <name type="scientific">Laccaria amethystina LaAM-08-1</name>
    <dbReference type="NCBI Taxonomy" id="1095629"/>
    <lineage>
        <taxon>Eukaryota</taxon>
        <taxon>Fungi</taxon>
        <taxon>Dikarya</taxon>
        <taxon>Basidiomycota</taxon>
        <taxon>Agaricomycotina</taxon>
        <taxon>Agaricomycetes</taxon>
        <taxon>Agaricomycetidae</taxon>
        <taxon>Agaricales</taxon>
        <taxon>Agaricineae</taxon>
        <taxon>Hydnangiaceae</taxon>
        <taxon>Laccaria</taxon>
    </lineage>
</organism>
<reference evidence="2 3" key="1">
    <citation type="submission" date="2014-04" db="EMBL/GenBank/DDBJ databases">
        <authorList>
            <consortium name="DOE Joint Genome Institute"/>
            <person name="Kuo A."/>
            <person name="Kohler A."/>
            <person name="Nagy L.G."/>
            <person name="Floudas D."/>
            <person name="Copeland A."/>
            <person name="Barry K.W."/>
            <person name="Cichocki N."/>
            <person name="Veneault-Fourrey C."/>
            <person name="LaButti K."/>
            <person name="Lindquist E.A."/>
            <person name="Lipzen A."/>
            <person name="Lundell T."/>
            <person name="Morin E."/>
            <person name="Murat C."/>
            <person name="Sun H."/>
            <person name="Tunlid A."/>
            <person name="Henrissat B."/>
            <person name="Grigoriev I.V."/>
            <person name="Hibbett D.S."/>
            <person name="Martin F."/>
            <person name="Nordberg H.P."/>
            <person name="Cantor M.N."/>
            <person name="Hua S.X."/>
        </authorList>
    </citation>
    <scope>NUCLEOTIDE SEQUENCE [LARGE SCALE GENOMIC DNA]</scope>
    <source>
        <strain evidence="2 3">LaAM-08-1</strain>
    </source>
</reference>
<dbReference type="AlphaFoldDB" id="A0A0C9XFH2"/>
<dbReference type="EMBL" id="KN838627">
    <property type="protein sequence ID" value="KIK00374.1"/>
    <property type="molecule type" value="Genomic_DNA"/>
</dbReference>
<feature type="compositionally biased region" description="Acidic residues" evidence="1">
    <location>
        <begin position="101"/>
        <end position="113"/>
    </location>
</feature>
<proteinExistence type="predicted"/>
<dbReference type="Proteomes" id="UP000054477">
    <property type="component" value="Unassembled WGS sequence"/>
</dbReference>
<feature type="compositionally biased region" description="Polar residues" evidence="1">
    <location>
        <begin position="15"/>
        <end position="38"/>
    </location>
</feature>
<accession>A0A0C9XFH2</accession>
<evidence type="ECO:0000313" key="3">
    <source>
        <dbReference type="Proteomes" id="UP000054477"/>
    </source>
</evidence>
<feature type="region of interest" description="Disordered" evidence="1">
    <location>
        <begin position="80"/>
        <end position="113"/>
    </location>
</feature>
<gene>
    <name evidence="2" type="ORF">K443DRAFT_7730</name>
</gene>